<evidence type="ECO:0000256" key="7">
    <source>
        <dbReference type="ARBA" id="ARBA00023136"/>
    </source>
</evidence>
<evidence type="ECO:0000256" key="1">
    <source>
        <dbReference type="ARBA" id="ARBA00004571"/>
    </source>
</evidence>
<dbReference type="InterPro" id="IPR012910">
    <property type="entry name" value="Plug_dom"/>
</dbReference>
<comment type="similarity">
    <text evidence="2 10 11">Belongs to the TonB-dependent receptor family.</text>
</comment>
<keyword evidence="16" id="KW-1185">Reference proteome</keyword>
<dbReference type="InterPro" id="IPR037066">
    <property type="entry name" value="Plug_dom_sf"/>
</dbReference>
<evidence type="ECO:0000256" key="3">
    <source>
        <dbReference type="ARBA" id="ARBA00022448"/>
    </source>
</evidence>
<keyword evidence="8 15" id="KW-0675">Receptor</keyword>
<dbReference type="Pfam" id="PF07715">
    <property type="entry name" value="Plug"/>
    <property type="match status" value="1"/>
</dbReference>
<feature type="signal peptide" evidence="12">
    <location>
        <begin position="1"/>
        <end position="35"/>
    </location>
</feature>
<dbReference type="NCBIfam" id="TIGR01783">
    <property type="entry name" value="TonB-siderophor"/>
    <property type="match status" value="1"/>
</dbReference>
<dbReference type="Pfam" id="PF00593">
    <property type="entry name" value="TonB_dep_Rec_b-barrel"/>
    <property type="match status" value="1"/>
</dbReference>
<dbReference type="PROSITE" id="PS52016">
    <property type="entry name" value="TONB_DEPENDENT_REC_3"/>
    <property type="match status" value="1"/>
</dbReference>
<dbReference type="Proteomes" id="UP000216354">
    <property type="component" value="Unassembled WGS sequence"/>
</dbReference>
<keyword evidence="5 10" id="KW-0812">Transmembrane</keyword>
<keyword evidence="12" id="KW-0732">Signal</keyword>
<dbReference type="Gene3D" id="2.40.170.20">
    <property type="entry name" value="TonB-dependent receptor, beta-barrel domain"/>
    <property type="match status" value="1"/>
</dbReference>
<evidence type="ECO:0000313" key="16">
    <source>
        <dbReference type="Proteomes" id="UP000216354"/>
    </source>
</evidence>
<feature type="domain" description="TonB-dependent receptor plug" evidence="14">
    <location>
        <begin position="87"/>
        <end position="185"/>
    </location>
</feature>
<feature type="chain" id="PRO_5045264915" evidence="12">
    <location>
        <begin position="36"/>
        <end position="733"/>
    </location>
</feature>
<dbReference type="InterPro" id="IPR036942">
    <property type="entry name" value="Beta-barrel_TonB_sf"/>
</dbReference>
<evidence type="ECO:0000256" key="8">
    <source>
        <dbReference type="ARBA" id="ARBA00023170"/>
    </source>
</evidence>
<evidence type="ECO:0000313" key="15">
    <source>
        <dbReference type="EMBL" id="OZI63941.1"/>
    </source>
</evidence>
<reference evidence="15 16" key="1">
    <citation type="submission" date="2017-05" db="EMBL/GenBank/DDBJ databases">
        <title>Complete and WGS of Bordetella genogroups.</title>
        <authorList>
            <person name="Spilker T."/>
            <person name="Lipuma J."/>
        </authorList>
    </citation>
    <scope>NUCLEOTIDE SEQUENCE [LARGE SCALE GENOMIC DNA]</scope>
    <source>
        <strain evidence="15 16">AU9795</strain>
    </source>
</reference>
<name>A0ABX4EXY0_9BORD</name>
<dbReference type="InterPro" id="IPR010105">
    <property type="entry name" value="TonB_sidphr_rcpt"/>
</dbReference>
<evidence type="ECO:0000256" key="10">
    <source>
        <dbReference type="PROSITE-ProRule" id="PRU01360"/>
    </source>
</evidence>
<evidence type="ECO:0000259" key="13">
    <source>
        <dbReference type="Pfam" id="PF00593"/>
    </source>
</evidence>
<dbReference type="PANTHER" id="PTHR32552">
    <property type="entry name" value="FERRICHROME IRON RECEPTOR-RELATED"/>
    <property type="match status" value="1"/>
</dbReference>
<dbReference type="Gene3D" id="2.170.130.10">
    <property type="entry name" value="TonB-dependent receptor, plug domain"/>
    <property type="match status" value="1"/>
</dbReference>
<dbReference type="InterPro" id="IPR039426">
    <property type="entry name" value="TonB-dep_rcpt-like"/>
</dbReference>
<keyword evidence="6 11" id="KW-0798">TonB box</keyword>
<proteinExistence type="inferred from homology"/>
<evidence type="ECO:0000256" key="9">
    <source>
        <dbReference type="ARBA" id="ARBA00023237"/>
    </source>
</evidence>
<sequence>MHVAASHHCANTPAYRRTRFASAMGAAFMMMAASAATAQAQSSATADASTLPAVTVTAPALNELPEAYAGGQVARGGSLGILGSGDVMDIPFSTTNYTSQMLEDQQARTLADVVVNESSVRVMTSTGSFSEDFQIRGFNVPSGDIGFNGLYGLTSSNRMPAALMERVEVLKGPGTLMYGISPTGSVGGNINIITKRAGDEPLTRLTTTYESKSILGTQLDVGRRFGDENQWGIRVNGQYRNGQTSLDNGRQEFGLGALALDYRSPKLRWSLDAYSQRENVDNFRAQTGFAPGIPYLPSAPSGHRAIYDGADLLVFDSVVASRLEYDLTDNLMVYAAAGYRYGGSEQDFPSARTINGLDQHGNFRVTNAWYDAYSRNKTGEIGARAKFDTFGVKHTLSVSGSLLKMEAGSFFLSAPASSAQNSNIYDPVRLTPMTGDRSTPTKNSETELSSLALTDTLSFANDRVLLTGGLRHQNVKLENFNAAGSVTSKYDESAVSPLAGIVLKPWENVALYGNFTSGLSRGGTAPATAANAGEVFAPYKSKQYEAGIKVDWGKVMTTVSVFQVDRPNAITDPVSNVYSFDGEQRNRGLELAAVGEITRGLRVMASATFYDAKLSETAGGVNQGNRAPGVPKRTYNLGVDWDIPGVQGLSVNARAIHTASSPYDAENTLTLPSWTRYDLGARYRTEIMGKPVTFRANVENLFNKNYWLSSSTLLTVATAAAPRTFLLSAQIDF</sequence>
<evidence type="ECO:0000256" key="4">
    <source>
        <dbReference type="ARBA" id="ARBA00022452"/>
    </source>
</evidence>
<dbReference type="PANTHER" id="PTHR32552:SF82">
    <property type="entry name" value="FCUA PROTEIN"/>
    <property type="match status" value="1"/>
</dbReference>
<comment type="subcellular location">
    <subcellularLocation>
        <location evidence="1 10">Cell outer membrane</location>
        <topology evidence="1 10">Multi-pass membrane protein</topology>
    </subcellularLocation>
</comment>
<organism evidence="15 16">
    <name type="scientific">Bordetella genomosp. 1</name>
    <dbReference type="NCBI Taxonomy" id="1395607"/>
    <lineage>
        <taxon>Bacteria</taxon>
        <taxon>Pseudomonadati</taxon>
        <taxon>Pseudomonadota</taxon>
        <taxon>Betaproteobacteria</taxon>
        <taxon>Burkholderiales</taxon>
        <taxon>Alcaligenaceae</taxon>
        <taxon>Bordetella</taxon>
    </lineage>
</organism>
<dbReference type="CDD" id="cd01347">
    <property type="entry name" value="ligand_gated_channel"/>
    <property type="match status" value="1"/>
</dbReference>
<comment type="caution">
    <text evidence="15">The sequence shown here is derived from an EMBL/GenBank/DDBJ whole genome shotgun (WGS) entry which is preliminary data.</text>
</comment>
<keyword evidence="4 10" id="KW-1134">Transmembrane beta strand</keyword>
<keyword evidence="9 10" id="KW-0998">Cell outer membrane</keyword>
<evidence type="ECO:0000256" key="12">
    <source>
        <dbReference type="SAM" id="SignalP"/>
    </source>
</evidence>
<evidence type="ECO:0000256" key="6">
    <source>
        <dbReference type="ARBA" id="ARBA00023077"/>
    </source>
</evidence>
<gene>
    <name evidence="15" type="ORF">CAL27_15220</name>
</gene>
<evidence type="ECO:0000259" key="14">
    <source>
        <dbReference type="Pfam" id="PF07715"/>
    </source>
</evidence>
<dbReference type="EMBL" id="NEVR01000003">
    <property type="protein sequence ID" value="OZI63941.1"/>
    <property type="molecule type" value="Genomic_DNA"/>
</dbReference>
<keyword evidence="3 10" id="KW-0813">Transport</keyword>
<evidence type="ECO:0000256" key="5">
    <source>
        <dbReference type="ARBA" id="ARBA00022692"/>
    </source>
</evidence>
<evidence type="ECO:0000256" key="11">
    <source>
        <dbReference type="RuleBase" id="RU003357"/>
    </source>
</evidence>
<dbReference type="RefSeq" id="WP_094831994.1">
    <property type="nucleotide sequence ID" value="NZ_NEVR01000003.1"/>
</dbReference>
<accession>A0ABX4EXY0</accession>
<evidence type="ECO:0000256" key="2">
    <source>
        <dbReference type="ARBA" id="ARBA00009810"/>
    </source>
</evidence>
<dbReference type="InterPro" id="IPR000531">
    <property type="entry name" value="Beta-barrel_TonB"/>
</dbReference>
<feature type="domain" description="TonB-dependent receptor-like beta-barrel" evidence="13">
    <location>
        <begin position="270"/>
        <end position="701"/>
    </location>
</feature>
<protein>
    <submittedName>
        <fullName evidence="15">TonB-dependent siderophore receptor</fullName>
    </submittedName>
</protein>
<keyword evidence="7 10" id="KW-0472">Membrane</keyword>
<dbReference type="SUPFAM" id="SSF56935">
    <property type="entry name" value="Porins"/>
    <property type="match status" value="1"/>
</dbReference>